<dbReference type="EMBL" id="BAAADM010000051">
    <property type="protein sequence ID" value="GAA0441871.1"/>
    <property type="molecule type" value="Genomic_DNA"/>
</dbReference>
<name>A0ABP3J4L4_9BACI</name>
<sequence length="106" mass="11974">MSLTYGLWIGLCCIGIIAGIYLIVKDKSSGTTKPKEKRELQASIFFTFVMFCMSVVSFFEIGISPMLFLFAFSFLMGSFMVIHSFKKRKNEAYKTKILTQSGAILE</sequence>
<evidence type="ECO:0008006" key="4">
    <source>
        <dbReference type="Google" id="ProtNLM"/>
    </source>
</evidence>
<evidence type="ECO:0000313" key="2">
    <source>
        <dbReference type="EMBL" id="GAA0441871.1"/>
    </source>
</evidence>
<keyword evidence="1" id="KW-1133">Transmembrane helix</keyword>
<feature type="transmembrane region" description="Helical" evidence="1">
    <location>
        <begin position="6"/>
        <end position="24"/>
    </location>
</feature>
<feature type="transmembrane region" description="Helical" evidence="1">
    <location>
        <begin position="44"/>
        <end position="61"/>
    </location>
</feature>
<dbReference type="RefSeq" id="WP_343752584.1">
    <property type="nucleotide sequence ID" value="NZ_BAAADM010000051.1"/>
</dbReference>
<keyword evidence="1" id="KW-0812">Transmembrane</keyword>
<keyword evidence="3" id="KW-1185">Reference proteome</keyword>
<dbReference type="Proteomes" id="UP001501459">
    <property type="component" value="Unassembled WGS sequence"/>
</dbReference>
<feature type="transmembrane region" description="Helical" evidence="1">
    <location>
        <begin position="67"/>
        <end position="85"/>
    </location>
</feature>
<organism evidence="2 3">
    <name type="scientific">Lentibacillus halophilus</name>
    <dbReference type="NCBI Taxonomy" id="295065"/>
    <lineage>
        <taxon>Bacteria</taxon>
        <taxon>Bacillati</taxon>
        <taxon>Bacillota</taxon>
        <taxon>Bacilli</taxon>
        <taxon>Bacillales</taxon>
        <taxon>Bacillaceae</taxon>
        <taxon>Lentibacillus</taxon>
    </lineage>
</organism>
<evidence type="ECO:0000256" key="1">
    <source>
        <dbReference type="SAM" id="Phobius"/>
    </source>
</evidence>
<comment type="caution">
    <text evidence="2">The sequence shown here is derived from an EMBL/GenBank/DDBJ whole genome shotgun (WGS) entry which is preliminary data.</text>
</comment>
<accession>A0ABP3J4L4</accession>
<reference evidence="3" key="1">
    <citation type="journal article" date="2019" name="Int. J. Syst. Evol. Microbiol.">
        <title>The Global Catalogue of Microorganisms (GCM) 10K type strain sequencing project: providing services to taxonomists for standard genome sequencing and annotation.</title>
        <authorList>
            <consortium name="The Broad Institute Genomics Platform"/>
            <consortium name="The Broad Institute Genome Sequencing Center for Infectious Disease"/>
            <person name="Wu L."/>
            <person name="Ma J."/>
        </authorList>
    </citation>
    <scope>NUCLEOTIDE SEQUENCE [LARGE SCALE GENOMIC DNA]</scope>
    <source>
        <strain evidence="3">JCM 12149</strain>
    </source>
</reference>
<keyword evidence="1" id="KW-0472">Membrane</keyword>
<proteinExistence type="predicted"/>
<protein>
    <recommendedName>
        <fullName evidence="4">YtpI-like protein</fullName>
    </recommendedName>
</protein>
<evidence type="ECO:0000313" key="3">
    <source>
        <dbReference type="Proteomes" id="UP001501459"/>
    </source>
</evidence>
<gene>
    <name evidence="2" type="ORF">GCM10008983_18700</name>
</gene>